<gene>
    <name evidence="3" type="ORF">OJF2_79200</name>
</gene>
<keyword evidence="3" id="KW-0614">Plasmid</keyword>
<dbReference type="InterPro" id="IPR027417">
    <property type="entry name" value="P-loop_NTPase"/>
</dbReference>
<name>A0A5B9WH57_9BACT</name>
<proteinExistence type="predicted"/>
<evidence type="ECO:0000256" key="1">
    <source>
        <dbReference type="SAM" id="MobiDB-lite"/>
    </source>
</evidence>
<organism evidence="3 4">
    <name type="scientific">Aquisphaera giovannonii</name>
    <dbReference type="NCBI Taxonomy" id="406548"/>
    <lineage>
        <taxon>Bacteria</taxon>
        <taxon>Pseudomonadati</taxon>
        <taxon>Planctomycetota</taxon>
        <taxon>Planctomycetia</taxon>
        <taxon>Isosphaerales</taxon>
        <taxon>Isosphaeraceae</taxon>
        <taxon>Aquisphaera</taxon>
    </lineage>
</organism>
<keyword evidence="4" id="KW-1185">Reference proteome</keyword>
<geneLocation type="plasmid" evidence="4">
    <name>pojf2_2</name>
</geneLocation>
<protein>
    <submittedName>
        <fullName evidence="3">Soj-like protein</fullName>
    </submittedName>
</protein>
<reference evidence="3 4" key="1">
    <citation type="submission" date="2019-08" db="EMBL/GenBank/DDBJ databases">
        <title>Deep-cultivation of Planctomycetes and their phenomic and genomic characterization uncovers novel biology.</title>
        <authorList>
            <person name="Wiegand S."/>
            <person name="Jogler M."/>
            <person name="Boedeker C."/>
            <person name="Pinto D."/>
            <person name="Vollmers J."/>
            <person name="Rivas-Marin E."/>
            <person name="Kohn T."/>
            <person name="Peeters S.H."/>
            <person name="Heuer A."/>
            <person name="Rast P."/>
            <person name="Oberbeckmann S."/>
            <person name="Bunk B."/>
            <person name="Jeske O."/>
            <person name="Meyerdierks A."/>
            <person name="Storesund J.E."/>
            <person name="Kallscheuer N."/>
            <person name="Luecker S."/>
            <person name="Lage O.M."/>
            <person name="Pohl T."/>
            <person name="Merkel B.J."/>
            <person name="Hornburger P."/>
            <person name="Mueller R.-W."/>
            <person name="Bruemmer F."/>
            <person name="Labrenz M."/>
            <person name="Spormann A.M."/>
            <person name="Op den Camp H."/>
            <person name="Overmann J."/>
            <person name="Amann R."/>
            <person name="Jetten M.S.M."/>
            <person name="Mascher T."/>
            <person name="Medema M.H."/>
            <person name="Devos D.P."/>
            <person name="Kaster A.-K."/>
            <person name="Ovreas L."/>
            <person name="Rohde M."/>
            <person name="Galperin M.Y."/>
            <person name="Jogler C."/>
        </authorList>
    </citation>
    <scope>NUCLEOTIDE SEQUENCE [LARGE SCALE GENOMIC DNA]</scope>
    <source>
        <strain evidence="3 4">OJF2</strain>
        <plasmid evidence="4">pojf2_2</plasmid>
    </source>
</reference>
<accession>A0A5B9WH57</accession>
<dbReference type="InterPro" id="IPR025669">
    <property type="entry name" value="AAA_dom"/>
</dbReference>
<dbReference type="Proteomes" id="UP000324233">
    <property type="component" value="Plasmid pOJF2_2"/>
</dbReference>
<dbReference type="OrthoDB" id="9815116at2"/>
<dbReference type="CDD" id="cd02042">
    <property type="entry name" value="ParAB_family"/>
    <property type="match status" value="1"/>
</dbReference>
<evidence type="ECO:0000313" key="3">
    <source>
        <dbReference type="EMBL" id="QEH39305.1"/>
    </source>
</evidence>
<dbReference type="FunFam" id="3.40.50.300:FF:000285">
    <property type="entry name" value="Sporulation initiation inhibitor Soj"/>
    <property type="match status" value="1"/>
</dbReference>
<dbReference type="PANTHER" id="PTHR13696">
    <property type="entry name" value="P-LOOP CONTAINING NUCLEOSIDE TRIPHOSPHATE HYDROLASE"/>
    <property type="match status" value="1"/>
</dbReference>
<evidence type="ECO:0000313" key="4">
    <source>
        <dbReference type="Proteomes" id="UP000324233"/>
    </source>
</evidence>
<dbReference type="SUPFAM" id="SSF52540">
    <property type="entry name" value="P-loop containing nucleoside triphosphate hydrolases"/>
    <property type="match status" value="1"/>
</dbReference>
<feature type="domain" description="AAA" evidence="2">
    <location>
        <begin position="1"/>
        <end position="171"/>
    </location>
</feature>
<dbReference type="PANTHER" id="PTHR13696:SF52">
    <property type="entry name" value="PARA FAMILY PROTEIN CT_582"/>
    <property type="match status" value="1"/>
</dbReference>
<dbReference type="KEGG" id="agv:OJF2_79200"/>
<dbReference type="Pfam" id="PF13614">
    <property type="entry name" value="AAA_31"/>
    <property type="match status" value="1"/>
</dbReference>
<dbReference type="InterPro" id="IPR050678">
    <property type="entry name" value="DNA_Partitioning_ATPase"/>
</dbReference>
<feature type="region of interest" description="Disordered" evidence="1">
    <location>
        <begin position="252"/>
        <end position="271"/>
    </location>
</feature>
<dbReference type="Gene3D" id="3.40.50.300">
    <property type="entry name" value="P-loop containing nucleotide triphosphate hydrolases"/>
    <property type="match status" value="1"/>
</dbReference>
<dbReference type="RefSeq" id="WP_148599196.1">
    <property type="nucleotide sequence ID" value="NZ_CP042999.1"/>
</dbReference>
<dbReference type="AlphaFoldDB" id="A0A5B9WH57"/>
<evidence type="ECO:0000259" key="2">
    <source>
        <dbReference type="Pfam" id="PF13614"/>
    </source>
</evidence>
<sequence>MKSVAFISEKGGVGKSTTVLNVAAAMAGKGLKVLVLDTDPQANATYVLLRGEKPRRPTIHEVLVGQAAAIHAIVPTALPGVDILPAATDLADANVTLAGEMGRERRLRVAMAGAEAAYDYVLVDTAPTRSLLTTNVLNFVEEVLVPIVPGLFGVLGLGQLQADVAAVRRFLDNKALRLGGVFLTMTERHNVAQDVEEQLRRLFGDLVFRTKIPRSVKLEEAHSRHESVLSYAPKSVGASAYLALTEEILDDGREAKRNGDPGGNPSAHDAA</sequence>
<dbReference type="EMBL" id="CP042999">
    <property type="protein sequence ID" value="QEH39305.1"/>
    <property type="molecule type" value="Genomic_DNA"/>
</dbReference>